<evidence type="ECO:0000256" key="1">
    <source>
        <dbReference type="ARBA" id="ARBA00006739"/>
    </source>
</evidence>
<organism evidence="4 5">
    <name type="scientific">Segetibacter aerophilus</name>
    <dbReference type="NCBI Taxonomy" id="670293"/>
    <lineage>
        <taxon>Bacteria</taxon>
        <taxon>Pseudomonadati</taxon>
        <taxon>Bacteroidota</taxon>
        <taxon>Chitinophagia</taxon>
        <taxon>Chitinophagales</taxon>
        <taxon>Chitinophagaceae</taxon>
        <taxon>Segetibacter</taxon>
    </lineage>
</organism>
<dbReference type="Proteomes" id="UP000321513">
    <property type="component" value="Unassembled WGS sequence"/>
</dbReference>
<dbReference type="RefSeq" id="WP_147204572.1">
    <property type="nucleotide sequence ID" value="NZ_BJYT01000011.1"/>
</dbReference>
<gene>
    <name evidence="4" type="ORF">SAE01_29520</name>
</gene>
<dbReference type="AlphaFoldDB" id="A0A512BEQ4"/>
<sequence>MPLYDIAVVINSFNRIALLRESLLALSLWLPTSELNDRCVIIIYDAGSTDGSIEWIESVKISMGLVLKIVIPEPGDDTSFAAGLNTAVEVGLQTFPHLKYLLFYETDNQILEAKPVLEAINQLNVKEKLAACGFTVRKHNGTSAGIGQPFPTLLGFALGKHLVHRLKMEAVPFKWQQEQGGVEFSELDVVYTSPLLVKVAAWKESGGLNAILFPFSECDVDWAKRLRKLGWKMGVIRSNAVIHDNLETISAWSATRSMQYHRAKLRYFKCYNPTAVYTVWPLFLIVRHLLELLAATLVVREPFRRTQLTHQTLDLIKASVKGYER</sequence>
<keyword evidence="3" id="KW-0808">Transferase</keyword>
<dbReference type="InterPro" id="IPR029044">
    <property type="entry name" value="Nucleotide-diphossugar_trans"/>
</dbReference>
<accession>A0A512BEQ4</accession>
<dbReference type="GO" id="GO:0016757">
    <property type="term" value="F:glycosyltransferase activity"/>
    <property type="evidence" value="ECO:0007669"/>
    <property type="project" value="UniProtKB-KW"/>
</dbReference>
<dbReference type="PANTHER" id="PTHR43179:SF12">
    <property type="entry name" value="GALACTOFURANOSYLTRANSFERASE GLFT2"/>
    <property type="match status" value="1"/>
</dbReference>
<name>A0A512BEQ4_9BACT</name>
<keyword evidence="5" id="KW-1185">Reference proteome</keyword>
<evidence type="ECO:0000313" key="5">
    <source>
        <dbReference type="Proteomes" id="UP000321513"/>
    </source>
</evidence>
<evidence type="ECO:0000256" key="2">
    <source>
        <dbReference type="ARBA" id="ARBA00022676"/>
    </source>
</evidence>
<dbReference type="SUPFAM" id="SSF53448">
    <property type="entry name" value="Nucleotide-diphospho-sugar transferases"/>
    <property type="match status" value="1"/>
</dbReference>
<reference evidence="4 5" key="1">
    <citation type="submission" date="2019-07" db="EMBL/GenBank/DDBJ databases">
        <title>Whole genome shotgun sequence of Segetibacter aerophilus NBRC 106135.</title>
        <authorList>
            <person name="Hosoyama A."/>
            <person name="Uohara A."/>
            <person name="Ohji S."/>
            <person name="Ichikawa N."/>
        </authorList>
    </citation>
    <scope>NUCLEOTIDE SEQUENCE [LARGE SCALE GENOMIC DNA]</scope>
    <source>
        <strain evidence="4 5">NBRC 106135</strain>
    </source>
</reference>
<dbReference type="OrthoDB" id="9771846at2"/>
<evidence type="ECO:0000256" key="3">
    <source>
        <dbReference type="ARBA" id="ARBA00022679"/>
    </source>
</evidence>
<evidence type="ECO:0008006" key="6">
    <source>
        <dbReference type="Google" id="ProtNLM"/>
    </source>
</evidence>
<comment type="caution">
    <text evidence="4">The sequence shown here is derived from an EMBL/GenBank/DDBJ whole genome shotgun (WGS) entry which is preliminary data.</text>
</comment>
<comment type="similarity">
    <text evidence="1">Belongs to the glycosyltransferase 2 family.</text>
</comment>
<evidence type="ECO:0000313" key="4">
    <source>
        <dbReference type="EMBL" id="GEO10456.1"/>
    </source>
</evidence>
<keyword evidence="2" id="KW-0328">Glycosyltransferase</keyword>
<dbReference type="EMBL" id="BJYT01000011">
    <property type="protein sequence ID" value="GEO10456.1"/>
    <property type="molecule type" value="Genomic_DNA"/>
</dbReference>
<dbReference type="Gene3D" id="3.90.550.10">
    <property type="entry name" value="Spore Coat Polysaccharide Biosynthesis Protein SpsA, Chain A"/>
    <property type="match status" value="1"/>
</dbReference>
<proteinExistence type="inferred from homology"/>
<protein>
    <recommendedName>
        <fullName evidence="6">Glycosyltransferase 2-like domain-containing protein</fullName>
    </recommendedName>
</protein>
<dbReference type="PANTHER" id="PTHR43179">
    <property type="entry name" value="RHAMNOSYLTRANSFERASE WBBL"/>
    <property type="match status" value="1"/>
</dbReference>